<comment type="function">
    <text evidence="2">Probable inactive PPIase with no peptidyl-prolyl cis-trans isomerase activity.</text>
</comment>
<comment type="similarity">
    <text evidence="1">Belongs to the cyclophilin-type PPIase family.</text>
</comment>
<dbReference type="FunFam" id="2.40.100.10:FF:000024">
    <property type="entry name" value="Peptidyl-prolyl cis-trans isomerase"/>
    <property type="match status" value="1"/>
</dbReference>
<dbReference type="PANTHER" id="PTHR11071">
    <property type="entry name" value="PEPTIDYL-PROLYL CIS-TRANS ISOMERASE"/>
    <property type="match status" value="1"/>
</dbReference>
<dbReference type="EMBL" id="JAFIRN010000006">
    <property type="protein sequence ID" value="KAG5846507.1"/>
    <property type="molecule type" value="Genomic_DNA"/>
</dbReference>
<evidence type="ECO:0000256" key="2">
    <source>
        <dbReference type="ARBA" id="ARBA00058445"/>
    </source>
</evidence>
<protein>
    <recommendedName>
        <fullName evidence="3">Probable inactive peptidyl-prolyl cis-trans isomerase-like 6</fullName>
    </recommendedName>
    <alternativeName>
        <fullName evidence="4">Cyclophilin-like protein PPIL6</fullName>
    </alternativeName>
</protein>
<proteinExistence type="inferred from homology"/>
<dbReference type="Pfam" id="PF00160">
    <property type="entry name" value="Pro_isomerase"/>
    <property type="match status" value="1"/>
</dbReference>
<evidence type="ECO:0000313" key="6">
    <source>
        <dbReference type="EMBL" id="KAG5846507.1"/>
    </source>
</evidence>
<reference evidence="6" key="1">
    <citation type="submission" date="2021-01" db="EMBL/GenBank/DDBJ databases">
        <title>A chromosome-scale assembly of European eel, Anguilla anguilla.</title>
        <authorList>
            <person name="Henkel C."/>
            <person name="Jong-Raadsen S.A."/>
            <person name="Dufour S."/>
            <person name="Weltzien F.-A."/>
            <person name="Palstra A.P."/>
            <person name="Pelster B."/>
            <person name="Spaink H.P."/>
            <person name="Van Den Thillart G.E."/>
            <person name="Jansen H."/>
            <person name="Zahm M."/>
            <person name="Klopp C."/>
            <person name="Cedric C."/>
            <person name="Louis A."/>
            <person name="Berthelot C."/>
            <person name="Parey E."/>
            <person name="Roest Crollius H."/>
            <person name="Montfort J."/>
            <person name="Robinson-Rechavi M."/>
            <person name="Bucao C."/>
            <person name="Bouchez O."/>
            <person name="Gislard M."/>
            <person name="Lluch J."/>
            <person name="Milhes M."/>
            <person name="Lampietro C."/>
            <person name="Lopez Roques C."/>
            <person name="Donnadieu C."/>
            <person name="Braasch I."/>
            <person name="Desvignes T."/>
            <person name="Postlethwait J."/>
            <person name="Bobe J."/>
            <person name="Guiguen Y."/>
            <person name="Dirks R."/>
        </authorList>
    </citation>
    <scope>NUCLEOTIDE SEQUENCE</scope>
    <source>
        <strain evidence="6">Tag_6206</strain>
        <tissue evidence="6">Liver</tissue>
    </source>
</reference>
<dbReference type="PANTHER" id="PTHR11071:SF561">
    <property type="entry name" value="PEPTIDYL-PROLYL CIS-TRANS ISOMERASE D-RELATED"/>
    <property type="match status" value="1"/>
</dbReference>
<dbReference type="PRINTS" id="PR00153">
    <property type="entry name" value="CSAPPISMRASE"/>
</dbReference>
<dbReference type="AlphaFoldDB" id="A0A9D3S145"/>
<evidence type="ECO:0000256" key="1">
    <source>
        <dbReference type="ARBA" id="ARBA00007365"/>
    </source>
</evidence>
<dbReference type="Proteomes" id="UP001044222">
    <property type="component" value="Unassembled WGS sequence"/>
</dbReference>
<sequence>MLRHSEWLILERFTTFGSAATPNSRSPCCYRDRYVFAAQASTDFPNKKYEPDMVMDSEMQLEIVGLLKEHNFQIALGTAEGLKQKFPASFSDVKIRPLHECDWHEYLTSKKKELKGEVWEYKGKLMCFVNSQLLGDERDLSRWAVEQWGFTFRRPHALYLALTEDYYTRHLRSSGHTFVFMDIEIKGEPVGRLLFELFSDLCPKTCKNFQALCAGDAGLSGSNIALTYKGSVFHRVVPNGWIQGGDISPGARGNGGESIYGPTFEDESFAVPHSKRGILGMANQGTHTNGSQFYITLQPAHWMDRKYVAFGQVIEGTEVLKKLEVVPTYNERPEDECKVADCGVFRP</sequence>
<feature type="domain" description="PPIase cyclophilin-type" evidence="5">
    <location>
        <begin position="180"/>
        <end position="344"/>
    </location>
</feature>
<evidence type="ECO:0000259" key="5">
    <source>
        <dbReference type="PROSITE" id="PS50072"/>
    </source>
</evidence>
<gene>
    <name evidence="6" type="ORF">ANANG_G00115700</name>
</gene>
<dbReference type="Gene3D" id="2.40.100.10">
    <property type="entry name" value="Cyclophilin-like"/>
    <property type="match status" value="1"/>
</dbReference>
<evidence type="ECO:0000313" key="7">
    <source>
        <dbReference type="Proteomes" id="UP001044222"/>
    </source>
</evidence>
<evidence type="ECO:0000256" key="3">
    <source>
        <dbReference type="ARBA" id="ARBA00069288"/>
    </source>
</evidence>
<name>A0A9D3S145_ANGAN</name>
<dbReference type="GO" id="GO:0003755">
    <property type="term" value="F:peptidyl-prolyl cis-trans isomerase activity"/>
    <property type="evidence" value="ECO:0007669"/>
    <property type="project" value="InterPro"/>
</dbReference>
<dbReference type="PROSITE" id="PS50072">
    <property type="entry name" value="CSA_PPIASE_2"/>
    <property type="match status" value="1"/>
</dbReference>
<comment type="caution">
    <text evidence="6">The sequence shown here is derived from an EMBL/GenBank/DDBJ whole genome shotgun (WGS) entry which is preliminary data.</text>
</comment>
<evidence type="ECO:0000256" key="4">
    <source>
        <dbReference type="ARBA" id="ARBA00075334"/>
    </source>
</evidence>
<dbReference type="SUPFAM" id="SSF50891">
    <property type="entry name" value="Cyclophilin-like"/>
    <property type="match status" value="1"/>
</dbReference>
<dbReference type="InterPro" id="IPR029000">
    <property type="entry name" value="Cyclophilin-like_dom_sf"/>
</dbReference>
<dbReference type="InterPro" id="IPR002130">
    <property type="entry name" value="Cyclophilin-type_PPIase_dom"/>
</dbReference>
<accession>A0A9D3S145</accession>
<organism evidence="6 7">
    <name type="scientific">Anguilla anguilla</name>
    <name type="common">European freshwater eel</name>
    <name type="synonym">Muraena anguilla</name>
    <dbReference type="NCBI Taxonomy" id="7936"/>
    <lineage>
        <taxon>Eukaryota</taxon>
        <taxon>Metazoa</taxon>
        <taxon>Chordata</taxon>
        <taxon>Craniata</taxon>
        <taxon>Vertebrata</taxon>
        <taxon>Euteleostomi</taxon>
        <taxon>Actinopterygii</taxon>
        <taxon>Neopterygii</taxon>
        <taxon>Teleostei</taxon>
        <taxon>Anguilliformes</taxon>
        <taxon>Anguillidae</taxon>
        <taxon>Anguilla</taxon>
    </lineage>
</organism>
<dbReference type="GO" id="GO:0005737">
    <property type="term" value="C:cytoplasm"/>
    <property type="evidence" value="ECO:0007669"/>
    <property type="project" value="TreeGrafter"/>
</dbReference>
<keyword evidence="7" id="KW-1185">Reference proteome</keyword>